<sequence>MPLSQLHTRDHRKTKPHLTIRIPQFLQEGSARVDQLTAIPWSDGAPDSEHLGAIDMIHSTRHRRRERGDGGADKAIDASPIHLHWIEAHEGEHRVENPSPGRGGGGGAAAVGVEGGREGGDGGGEGVTGAAASGRGVTAAAG</sequence>
<proteinExistence type="predicted"/>
<reference evidence="2 3" key="3">
    <citation type="journal article" date="2013" name="Rice">
        <title>Improvement of the Oryza sativa Nipponbare reference genome using next generation sequence and optical map data.</title>
        <authorList>
            <person name="Kawahara Y."/>
            <person name="de la Bastide M."/>
            <person name="Hamilton J.P."/>
            <person name="Kanamori H."/>
            <person name="McCombie W.R."/>
            <person name="Ouyang S."/>
            <person name="Schwartz D.C."/>
            <person name="Tanaka T."/>
            <person name="Wu J."/>
            <person name="Zhou S."/>
            <person name="Childs K.L."/>
            <person name="Davidson R.M."/>
            <person name="Lin H."/>
            <person name="Quesada-Ocampo L."/>
            <person name="Vaillancourt B."/>
            <person name="Sakai H."/>
            <person name="Lee S.S."/>
            <person name="Kim J."/>
            <person name="Numa H."/>
            <person name="Itoh T."/>
            <person name="Buell C.R."/>
            <person name="Matsumoto T."/>
        </authorList>
    </citation>
    <scope>NUCLEOTIDE SEQUENCE [LARGE SCALE GENOMIC DNA]</scope>
    <source>
        <strain evidence="3">cv. Nipponbare</strain>
    </source>
</reference>
<dbReference type="Gramene" id="Os06t0149166-00">
    <property type="protein sequence ID" value="Os06t0149166-00"/>
    <property type="gene ID" value="Os06g0149166"/>
</dbReference>
<gene>
    <name evidence="2" type="ordered locus">Os06g0149166</name>
    <name evidence="2" type="ORF">OSNPB_060149166</name>
</gene>
<dbReference type="InParanoid" id="A0A0N7KLJ2"/>
<evidence type="ECO:0000313" key="2">
    <source>
        <dbReference type="EMBL" id="BAS96169.1"/>
    </source>
</evidence>
<name>A0A0N7KLJ2_ORYSJ</name>
<evidence type="ECO:0000313" key="3">
    <source>
        <dbReference type="Proteomes" id="UP000059680"/>
    </source>
</evidence>
<feature type="compositionally biased region" description="Low complexity" evidence="1">
    <location>
        <begin position="128"/>
        <end position="142"/>
    </location>
</feature>
<accession>A0A0N7KLJ2</accession>
<dbReference type="Proteomes" id="UP000059680">
    <property type="component" value="Chromosome 6"/>
</dbReference>
<keyword evidence="3" id="KW-1185">Reference proteome</keyword>
<organism evidence="2 3">
    <name type="scientific">Oryza sativa subsp. japonica</name>
    <name type="common">Rice</name>
    <dbReference type="NCBI Taxonomy" id="39947"/>
    <lineage>
        <taxon>Eukaryota</taxon>
        <taxon>Viridiplantae</taxon>
        <taxon>Streptophyta</taxon>
        <taxon>Embryophyta</taxon>
        <taxon>Tracheophyta</taxon>
        <taxon>Spermatophyta</taxon>
        <taxon>Magnoliopsida</taxon>
        <taxon>Liliopsida</taxon>
        <taxon>Poales</taxon>
        <taxon>Poaceae</taxon>
        <taxon>BOP clade</taxon>
        <taxon>Oryzoideae</taxon>
        <taxon>Oryzeae</taxon>
        <taxon>Oryzinae</taxon>
        <taxon>Oryza</taxon>
        <taxon>Oryza sativa</taxon>
    </lineage>
</organism>
<reference evidence="2 3" key="2">
    <citation type="journal article" date="2013" name="Plant Cell Physiol.">
        <title>Rice Annotation Project Database (RAP-DB): an integrative and interactive database for rice genomics.</title>
        <authorList>
            <person name="Sakai H."/>
            <person name="Lee S.S."/>
            <person name="Tanaka T."/>
            <person name="Numa H."/>
            <person name="Kim J."/>
            <person name="Kawahara Y."/>
            <person name="Wakimoto H."/>
            <person name="Yang C.C."/>
            <person name="Iwamoto M."/>
            <person name="Abe T."/>
            <person name="Yamada Y."/>
            <person name="Muto A."/>
            <person name="Inokuchi H."/>
            <person name="Ikemura T."/>
            <person name="Matsumoto T."/>
            <person name="Sasaki T."/>
            <person name="Itoh T."/>
        </authorList>
    </citation>
    <scope>NUCLEOTIDE SEQUENCE [LARGE SCALE GENOMIC DNA]</scope>
    <source>
        <strain evidence="3">cv. Nipponbare</strain>
    </source>
</reference>
<reference evidence="3" key="1">
    <citation type="journal article" date="2005" name="Nature">
        <title>The map-based sequence of the rice genome.</title>
        <authorList>
            <consortium name="International rice genome sequencing project (IRGSP)"/>
            <person name="Matsumoto T."/>
            <person name="Wu J."/>
            <person name="Kanamori H."/>
            <person name="Katayose Y."/>
            <person name="Fujisawa M."/>
            <person name="Namiki N."/>
            <person name="Mizuno H."/>
            <person name="Yamamoto K."/>
            <person name="Antonio B.A."/>
            <person name="Baba T."/>
            <person name="Sakata K."/>
            <person name="Nagamura Y."/>
            <person name="Aoki H."/>
            <person name="Arikawa K."/>
            <person name="Arita K."/>
            <person name="Bito T."/>
            <person name="Chiden Y."/>
            <person name="Fujitsuka N."/>
            <person name="Fukunaka R."/>
            <person name="Hamada M."/>
            <person name="Harada C."/>
            <person name="Hayashi A."/>
            <person name="Hijishita S."/>
            <person name="Honda M."/>
            <person name="Hosokawa S."/>
            <person name="Ichikawa Y."/>
            <person name="Idonuma A."/>
            <person name="Iijima M."/>
            <person name="Ikeda M."/>
            <person name="Ikeno M."/>
            <person name="Ito K."/>
            <person name="Ito S."/>
            <person name="Ito T."/>
            <person name="Ito Y."/>
            <person name="Ito Y."/>
            <person name="Iwabuchi A."/>
            <person name="Kamiya K."/>
            <person name="Karasawa W."/>
            <person name="Kurita K."/>
            <person name="Katagiri S."/>
            <person name="Kikuta A."/>
            <person name="Kobayashi H."/>
            <person name="Kobayashi N."/>
            <person name="Machita K."/>
            <person name="Maehara T."/>
            <person name="Masukawa M."/>
            <person name="Mizubayashi T."/>
            <person name="Mukai Y."/>
            <person name="Nagasaki H."/>
            <person name="Nagata Y."/>
            <person name="Naito S."/>
            <person name="Nakashima M."/>
            <person name="Nakama Y."/>
            <person name="Nakamichi Y."/>
            <person name="Nakamura M."/>
            <person name="Meguro A."/>
            <person name="Negishi M."/>
            <person name="Ohta I."/>
            <person name="Ohta T."/>
            <person name="Okamoto M."/>
            <person name="Ono N."/>
            <person name="Saji S."/>
            <person name="Sakaguchi M."/>
            <person name="Sakai K."/>
            <person name="Shibata M."/>
            <person name="Shimokawa T."/>
            <person name="Song J."/>
            <person name="Takazaki Y."/>
            <person name="Terasawa K."/>
            <person name="Tsugane M."/>
            <person name="Tsuji K."/>
            <person name="Ueda S."/>
            <person name="Waki K."/>
            <person name="Yamagata H."/>
            <person name="Yamamoto M."/>
            <person name="Yamamoto S."/>
            <person name="Yamane H."/>
            <person name="Yoshiki S."/>
            <person name="Yoshihara R."/>
            <person name="Yukawa K."/>
            <person name="Zhong H."/>
            <person name="Yano M."/>
            <person name="Yuan Q."/>
            <person name="Ouyang S."/>
            <person name="Liu J."/>
            <person name="Jones K.M."/>
            <person name="Gansberger K."/>
            <person name="Moffat K."/>
            <person name="Hill J."/>
            <person name="Bera J."/>
            <person name="Fadrosh D."/>
            <person name="Jin S."/>
            <person name="Johri S."/>
            <person name="Kim M."/>
            <person name="Overton L."/>
            <person name="Reardon M."/>
            <person name="Tsitrin T."/>
            <person name="Vuong H."/>
            <person name="Weaver B."/>
            <person name="Ciecko A."/>
            <person name="Tallon L."/>
            <person name="Jackson J."/>
            <person name="Pai G."/>
            <person name="Aken S.V."/>
            <person name="Utterback T."/>
            <person name="Reidmuller S."/>
            <person name="Feldblyum T."/>
            <person name="Hsiao J."/>
            <person name="Zismann V."/>
            <person name="Iobst S."/>
            <person name="de Vazeille A.R."/>
            <person name="Buell C.R."/>
            <person name="Ying K."/>
            <person name="Li Y."/>
            <person name="Lu T."/>
            <person name="Huang Y."/>
            <person name="Zhao Q."/>
            <person name="Feng Q."/>
            <person name="Zhang L."/>
            <person name="Zhu J."/>
            <person name="Weng Q."/>
            <person name="Mu J."/>
            <person name="Lu Y."/>
            <person name="Fan D."/>
            <person name="Liu Y."/>
            <person name="Guan J."/>
            <person name="Zhang Y."/>
            <person name="Yu S."/>
            <person name="Liu X."/>
            <person name="Zhang Y."/>
            <person name="Hong G."/>
            <person name="Han B."/>
            <person name="Choisne N."/>
            <person name="Demange N."/>
            <person name="Orjeda G."/>
            <person name="Samain S."/>
            <person name="Cattolico L."/>
            <person name="Pelletier E."/>
            <person name="Couloux A."/>
            <person name="Segurens B."/>
            <person name="Wincker P."/>
            <person name="D'Hont A."/>
            <person name="Scarpelli C."/>
            <person name="Weissenbach J."/>
            <person name="Salanoubat M."/>
            <person name="Quetier F."/>
            <person name="Yu Y."/>
            <person name="Kim H.R."/>
            <person name="Rambo T."/>
            <person name="Currie J."/>
            <person name="Collura K."/>
            <person name="Luo M."/>
            <person name="Yang T."/>
            <person name="Ammiraju J.S.S."/>
            <person name="Engler F."/>
            <person name="Soderlund C."/>
            <person name="Wing R.A."/>
            <person name="Palmer L.E."/>
            <person name="de la Bastide M."/>
            <person name="Spiegel L."/>
            <person name="Nascimento L."/>
            <person name="Zutavern T."/>
            <person name="O'Shaughnessy A."/>
            <person name="Dike S."/>
            <person name="Dedhia N."/>
            <person name="Preston R."/>
            <person name="Balija V."/>
            <person name="McCombie W.R."/>
            <person name="Chow T."/>
            <person name="Chen H."/>
            <person name="Chung M."/>
            <person name="Chen C."/>
            <person name="Shaw J."/>
            <person name="Wu H."/>
            <person name="Hsiao K."/>
            <person name="Chao Y."/>
            <person name="Chu M."/>
            <person name="Cheng C."/>
            <person name="Hour A."/>
            <person name="Lee P."/>
            <person name="Lin S."/>
            <person name="Lin Y."/>
            <person name="Liou J."/>
            <person name="Liu S."/>
            <person name="Hsing Y."/>
            <person name="Raghuvanshi S."/>
            <person name="Mohanty A."/>
            <person name="Bharti A.K."/>
            <person name="Gaur A."/>
            <person name="Gupta V."/>
            <person name="Kumar D."/>
            <person name="Ravi V."/>
            <person name="Vij S."/>
            <person name="Kapur A."/>
            <person name="Khurana P."/>
            <person name="Khurana P."/>
            <person name="Khurana J.P."/>
            <person name="Tyagi A.K."/>
            <person name="Gaikwad K."/>
            <person name="Singh A."/>
            <person name="Dalal V."/>
            <person name="Srivastava S."/>
            <person name="Dixit A."/>
            <person name="Pal A.K."/>
            <person name="Ghazi I.A."/>
            <person name="Yadav M."/>
            <person name="Pandit A."/>
            <person name="Bhargava A."/>
            <person name="Sureshbabu K."/>
            <person name="Batra K."/>
            <person name="Sharma T.R."/>
            <person name="Mohapatra T."/>
            <person name="Singh N.K."/>
            <person name="Messing J."/>
            <person name="Nelson A.B."/>
            <person name="Fuks G."/>
            <person name="Kavchok S."/>
            <person name="Keizer G."/>
            <person name="Linton E."/>
            <person name="Llaca V."/>
            <person name="Song R."/>
            <person name="Tanyolac B."/>
            <person name="Young S."/>
            <person name="Ho-Il K."/>
            <person name="Hahn J.H."/>
            <person name="Sangsakoo G."/>
            <person name="Vanavichit A."/>
            <person name="de Mattos Luiz.A.T."/>
            <person name="Zimmer P.D."/>
            <person name="Malone G."/>
            <person name="Dellagostin O."/>
            <person name="de Oliveira A.C."/>
            <person name="Bevan M."/>
            <person name="Bancroft I."/>
            <person name="Minx P."/>
            <person name="Cordum H."/>
            <person name="Wilson R."/>
            <person name="Cheng Z."/>
            <person name="Jin W."/>
            <person name="Jiang J."/>
            <person name="Leong S.A."/>
            <person name="Iwama H."/>
            <person name="Gojobori T."/>
            <person name="Itoh T."/>
            <person name="Niimura Y."/>
            <person name="Fujii Y."/>
            <person name="Habara T."/>
            <person name="Sakai H."/>
            <person name="Sato Y."/>
            <person name="Wilson G."/>
            <person name="Kumar K."/>
            <person name="McCouch S."/>
            <person name="Juretic N."/>
            <person name="Hoen D."/>
            <person name="Wright S."/>
            <person name="Bruskiewich R."/>
            <person name="Bureau T."/>
            <person name="Miyao A."/>
            <person name="Hirochika H."/>
            <person name="Nishikawa T."/>
            <person name="Kadowaki K."/>
            <person name="Sugiura M."/>
            <person name="Burr B."/>
            <person name="Sasaki T."/>
        </authorList>
    </citation>
    <scope>NUCLEOTIDE SEQUENCE [LARGE SCALE GENOMIC DNA]</scope>
    <source>
        <strain evidence="3">cv. Nipponbare</strain>
    </source>
</reference>
<evidence type="ECO:0000256" key="1">
    <source>
        <dbReference type="SAM" id="MobiDB-lite"/>
    </source>
</evidence>
<dbReference type="EMBL" id="AP014962">
    <property type="protein sequence ID" value="BAS96169.1"/>
    <property type="molecule type" value="Genomic_DNA"/>
</dbReference>
<feature type="region of interest" description="Disordered" evidence="1">
    <location>
        <begin position="92"/>
        <end position="142"/>
    </location>
</feature>
<protein>
    <submittedName>
        <fullName evidence="2">Os06g0149166 protein</fullName>
    </submittedName>
</protein>
<dbReference type="PaxDb" id="39947-A0A0N7KLJ2"/>
<dbReference type="AlphaFoldDB" id="A0A0N7KLJ2"/>